<dbReference type="InterPro" id="IPR017866">
    <property type="entry name" value="Succ-CoA_synthase_bsu_CS"/>
</dbReference>
<evidence type="ECO:0000256" key="6">
    <source>
        <dbReference type="ARBA" id="ARBA00022840"/>
    </source>
</evidence>
<dbReference type="GO" id="GO:0046872">
    <property type="term" value="F:metal ion binding"/>
    <property type="evidence" value="ECO:0007669"/>
    <property type="project" value="UniProtKB-KW"/>
</dbReference>
<dbReference type="HOGENOM" id="CLU_037430_0_2_1"/>
<dbReference type="GeneID" id="19974239"/>
<evidence type="ECO:0000256" key="5">
    <source>
        <dbReference type="ARBA" id="ARBA00022741"/>
    </source>
</evidence>
<feature type="domain" description="ATP-citrate synthase/succinyl-CoA ligase C-terminal" evidence="9">
    <location>
        <begin position="188"/>
        <end position="306"/>
    </location>
</feature>
<keyword evidence="7" id="KW-0460">Magnesium</keyword>
<dbReference type="UniPathway" id="UPA00223">
    <property type="reaction ID" value="UER00999"/>
</dbReference>
<dbReference type="GO" id="GO:0006104">
    <property type="term" value="P:succinyl-CoA metabolic process"/>
    <property type="evidence" value="ECO:0007669"/>
    <property type="project" value="TreeGrafter"/>
</dbReference>
<dbReference type="Pfam" id="PF08442">
    <property type="entry name" value="ATP-grasp_2"/>
    <property type="match status" value="1"/>
</dbReference>
<dbReference type="PIRSF" id="PIRSF001554">
    <property type="entry name" value="SucCS_beta"/>
    <property type="match status" value="1"/>
</dbReference>
<evidence type="ECO:0008006" key="13">
    <source>
        <dbReference type="Google" id="ProtNLM"/>
    </source>
</evidence>
<evidence type="ECO:0000256" key="8">
    <source>
        <dbReference type="ARBA" id="ARBA00022946"/>
    </source>
</evidence>
<dbReference type="Proteomes" id="UP000030752">
    <property type="component" value="Unassembled WGS sequence"/>
</dbReference>
<keyword evidence="4" id="KW-0479">Metal-binding</keyword>
<evidence type="ECO:0000256" key="1">
    <source>
        <dbReference type="ARBA" id="ARBA00005064"/>
    </source>
</evidence>
<keyword evidence="3" id="KW-0436">Ligase</keyword>
<dbReference type="GO" id="GO:0005739">
    <property type="term" value="C:mitochondrion"/>
    <property type="evidence" value="ECO:0007669"/>
    <property type="project" value="TreeGrafter"/>
</dbReference>
<dbReference type="GO" id="GO:0005524">
    <property type="term" value="F:ATP binding"/>
    <property type="evidence" value="ECO:0007669"/>
    <property type="project" value="UniProtKB-KW"/>
</dbReference>
<name>W2RT19_CYPE1</name>
<dbReference type="SUPFAM" id="SSF52210">
    <property type="entry name" value="Succinyl-CoA synthetase domains"/>
    <property type="match status" value="1"/>
</dbReference>
<dbReference type="FunFam" id="3.40.50.261:FF:000001">
    <property type="entry name" value="Succinate--CoA ligase [ADP-forming] subunit beta"/>
    <property type="match status" value="1"/>
</dbReference>
<keyword evidence="12" id="KW-1185">Reference proteome</keyword>
<dbReference type="PANTHER" id="PTHR11815:SF1">
    <property type="entry name" value="SUCCINATE--COA LIGASE [ADP-FORMING] SUBUNIT BETA, MITOCHONDRIAL"/>
    <property type="match status" value="1"/>
</dbReference>
<dbReference type="SUPFAM" id="SSF56059">
    <property type="entry name" value="Glutathione synthetase ATP-binding domain-like"/>
    <property type="match status" value="1"/>
</dbReference>
<dbReference type="InterPro" id="IPR016102">
    <property type="entry name" value="Succinyl-CoA_synth-like"/>
</dbReference>
<dbReference type="STRING" id="1220924.W2RT19"/>
<dbReference type="Gene3D" id="3.40.50.261">
    <property type="entry name" value="Succinyl-CoA synthetase domains"/>
    <property type="match status" value="1"/>
</dbReference>
<evidence type="ECO:0000256" key="7">
    <source>
        <dbReference type="ARBA" id="ARBA00022842"/>
    </source>
</evidence>
<evidence type="ECO:0000259" key="10">
    <source>
        <dbReference type="Pfam" id="PF08442"/>
    </source>
</evidence>
<dbReference type="EMBL" id="KB822722">
    <property type="protein sequence ID" value="ETN38859.1"/>
    <property type="molecule type" value="Genomic_DNA"/>
</dbReference>
<evidence type="ECO:0000313" key="12">
    <source>
        <dbReference type="Proteomes" id="UP000030752"/>
    </source>
</evidence>
<keyword evidence="5" id="KW-0547">Nucleotide-binding</keyword>
<evidence type="ECO:0000256" key="3">
    <source>
        <dbReference type="ARBA" id="ARBA00022598"/>
    </source>
</evidence>
<dbReference type="eggNOG" id="KOG1447">
    <property type="taxonomic scope" value="Eukaryota"/>
</dbReference>
<dbReference type="GO" id="GO:0042709">
    <property type="term" value="C:succinate-CoA ligase complex"/>
    <property type="evidence" value="ECO:0007669"/>
    <property type="project" value="TreeGrafter"/>
</dbReference>
<comment type="pathway">
    <text evidence="1">Carbohydrate metabolism; tricarboxylic acid cycle; succinate from succinyl-CoA (ligase route): step 1/1.</text>
</comment>
<dbReference type="PANTHER" id="PTHR11815">
    <property type="entry name" value="SUCCINYL-COA SYNTHETASE BETA CHAIN"/>
    <property type="match status" value="1"/>
</dbReference>
<dbReference type="GO" id="GO:0004775">
    <property type="term" value="F:succinate-CoA ligase (ADP-forming) activity"/>
    <property type="evidence" value="ECO:0007669"/>
    <property type="project" value="TreeGrafter"/>
</dbReference>
<dbReference type="Pfam" id="PF00549">
    <property type="entry name" value="Ligase_CoA"/>
    <property type="match status" value="1"/>
</dbReference>
<dbReference type="InterPro" id="IPR005811">
    <property type="entry name" value="SUCC_ACL_C"/>
</dbReference>
<accession>W2RT19</accession>
<evidence type="ECO:0000313" key="11">
    <source>
        <dbReference type="EMBL" id="ETN38859.1"/>
    </source>
</evidence>
<dbReference type="InterPro" id="IPR005809">
    <property type="entry name" value="Succ_CoA_ligase-like_bsu"/>
</dbReference>
<dbReference type="InterPro" id="IPR013650">
    <property type="entry name" value="ATP-grasp_succ-CoA_synth-type"/>
</dbReference>
<dbReference type="AlphaFoldDB" id="W2RT19"/>
<keyword evidence="2" id="KW-0816">Tricarboxylic acid cycle</keyword>
<reference evidence="11 12" key="1">
    <citation type="submission" date="2013-03" db="EMBL/GenBank/DDBJ databases">
        <title>The Genome Sequence of Phialophora europaea CBS 101466.</title>
        <authorList>
            <consortium name="The Broad Institute Genomics Platform"/>
            <person name="Cuomo C."/>
            <person name="de Hoog S."/>
            <person name="Gorbushina A."/>
            <person name="Walker B."/>
            <person name="Young S.K."/>
            <person name="Zeng Q."/>
            <person name="Gargeya S."/>
            <person name="Fitzgerald M."/>
            <person name="Haas B."/>
            <person name="Abouelleil A."/>
            <person name="Allen A.W."/>
            <person name="Alvarado L."/>
            <person name="Arachchi H.M."/>
            <person name="Berlin A.M."/>
            <person name="Chapman S.B."/>
            <person name="Gainer-Dewar J."/>
            <person name="Goldberg J."/>
            <person name="Griggs A."/>
            <person name="Gujja S."/>
            <person name="Hansen M."/>
            <person name="Howarth C."/>
            <person name="Imamovic A."/>
            <person name="Ireland A."/>
            <person name="Larimer J."/>
            <person name="McCowan C."/>
            <person name="Murphy C."/>
            <person name="Pearson M."/>
            <person name="Poon T.W."/>
            <person name="Priest M."/>
            <person name="Roberts A."/>
            <person name="Saif S."/>
            <person name="Shea T."/>
            <person name="Sisk P."/>
            <person name="Sykes S."/>
            <person name="Wortman J."/>
            <person name="Nusbaum C."/>
            <person name="Birren B."/>
        </authorList>
    </citation>
    <scope>NUCLEOTIDE SEQUENCE [LARGE SCALE GENOMIC DNA]</scope>
    <source>
        <strain evidence="11 12">CBS 101466</strain>
    </source>
</reference>
<keyword evidence="8" id="KW-0809">Transit peptide</keyword>
<sequence length="321" mass="34768">MLNHHLVTKQTKPTGILVDKIYVAEKVAYTHEYYLSLTIDREAGCPALIVSRAGGTDIEAAATQDPNSVATLRLNFLEESISDDVILAVVRTLQIDSAEVSRLRKLLDKLFELFKAKDATLIEINPLVRTPEGRFLCLDAKFSFDNAAAPRQRELFKLEETGARDADEIEAEKSGLVYIRLDGNIGNVVNGAGLAMATNDAISYYGGASANFLDAGGQATKETMVDAFRIILRDERVKVILVNIYGGKSPLRIIRCDMIAESIIAAADKLGPLRVPIVVRLQGTNAEQGQKMIAECDLNIEAAAGFGDAAKRATELAANAS</sequence>
<dbReference type="OrthoDB" id="1664372at2759"/>
<dbReference type="PROSITE" id="PS01217">
    <property type="entry name" value="SUCCINYL_COA_LIG_3"/>
    <property type="match status" value="1"/>
</dbReference>
<evidence type="ECO:0000256" key="2">
    <source>
        <dbReference type="ARBA" id="ARBA00022532"/>
    </source>
</evidence>
<evidence type="ECO:0000259" key="9">
    <source>
        <dbReference type="Pfam" id="PF00549"/>
    </source>
</evidence>
<keyword evidence="6" id="KW-0067">ATP-binding</keyword>
<protein>
    <recommendedName>
        <fullName evidence="13">ATP-grasp domain-containing protein</fullName>
    </recommendedName>
</protein>
<proteinExistence type="predicted"/>
<dbReference type="InParanoid" id="W2RT19"/>
<dbReference type="RefSeq" id="XP_008719448.1">
    <property type="nucleotide sequence ID" value="XM_008721226.1"/>
</dbReference>
<organism evidence="11 12">
    <name type="scientific">Cyphellophora europaea (strain CBS 101466)</name>
    <name type="common">Phialophora europaea</name>
    <dbReference type="NCBI Taxonomy" id="1220924"/>
    <lineage>
        <taxon>Eukaryota</taxon>
        <taxon>Fungi</taxon>
        <taxon>Dikarya</taxon>
        <taxon>Ascomycota</taxon>
        <taxon>Pezizomycotina</taxon>
        <taxon>Eurotiomycetes</taxon>
        <taxon>Chaetothyriomycetidae</taxon>
        <taxon>Chaetothyriales</taxon>
        <taxon>Cyphellophoraceae</taxon>
        <taxon>Cyphellophora</taxon>
    </lineage>
</organism>
<dbReference type="GO" id="GO:0006099">
    <property type="term" value="P:tricarboxylic acid cycle"/>
    <property type="evidence" value="ECO:0007669"/>
    <property type="project" value="UniProtKB-UniPathway"/>
</dbReference>
<gene>
    <name evidence="11" type="ORF">HMPREF1541_06900</name>
</gene>
<feature type="domain" description="ATP-grasp fold succinyl-CoA synthetase-type" evidence="10">
    <location>
        <begin position="1"/>
        <end position="128"/>
    </location>
</feature>
<evidence type="ECO:0000256" key="4">
    <source>
        <dbReference type="ARBA" id="ARBA00022723"/>
    </source>
</evidence>
<dbReference type="Gene3D" id="3.30.470.20">
    <property type="entry name" value="ATP-grasp fold, B domain"/>
    <property type="match status" value="1"/>
</dbReference>
<dbReference type="VEuPathDB" id="FungiDB:HMPREF1541_06900"/>